<protein>
    <submittedName>
        <fullName evidence="1">Uncharacterized protein</fullName>
    </submittedName>
</protein>
<name>A0ABD0LT96_9CAEN</name>
<comment type="caution">
    <text evidence="1">The sequence shown here is derived from an EMBL/GenBank/DDBJ whole genome shotgun (WGS) entry which is preliminary data.</text>
</comment>
<dbReference type="EMBL" id="JACVVK020000026">
    <property type="protein sequence ID" value="KAK7502393.1"/>
    <property type="molecule type" value="Genomic_DNA"/>
</dbReference>
<dbReference type="AlphaFoldDB" id="A0ABD0LT96"/>
<evidence type="ECO:0000313" key="2">
    <source>
        <dbReference type="Proteomes" id="UP001519460"/>
    </source>
</evidence>
<gene>
    <name evidence="1" type="ORF">BaRGS_00006346</name>
</gene>
<proteinExistence type="predicted"/>
<reference evidence="1 2" key="1">
    <citation type="journal article" date="2023" name="Sci. Data">
        <title>Genome assembly of the Korean intertidal mud-creeper Batillaria attramentaria.</title>
        <authorList>
            <person name="Patra A.K."/>
            <person name="Ho P.T."/>
            <person name="Jun S."/>
            <person name="Lee S.J."/>
            <person name="Kim Y."/>
            <person name="Won Y.J."/>
        </authorList>
    </citation>
    <scope>NUCLEOTIDE SEQUENCE [LARGE SCALE GENOMIC DNA]</scope>
    <source>
        <strain evidence="1">Wonlab-2016</strain>
    </source>
</reference>
<organism evidence="1 2">
    <name type="scientific">Batillaria attramentaria</name>
    <dbReference type="NCBI Taxonomy" id="370345"/>
    <lineage>
        <taxon>Eukaryota</taxon>
        <taxon>Metazoa</taxon>
        <taxon>Spiralia</taxon>
        <taxon>Lophotrochozoa</taxon>
        <taxon>Mollusca</taxon>
        <taxon>Gastropoda</taxon>
        <taxon>Caenogastropoda</taxon>
        <taxon>Sorbeoconcha</taxon>
        <taxon>Cerithioidea</taxon>
        <taxon>Batillariidae</taxon>
        <taxon>Batillaria</taxon>
    </lineage>
</organism>
<keyword evidence="2" id="KW-1185">Reference proteome</keyword>
<sequence>MQETSDVKRSQSVTWLPQCHCSHTQLNCPRAANTMSSSPMCLSHAPVTWRKSPSADQIEGVWSLLQITVPWDNLRKVSQGHGRVDNM</sequence>
<evidence type="ECO:0000313" key="1">
    <source>
        <dbReference type="EMBL" id="KAK7502393.1"/>
    </source>
</evidence>
<dbReference type="Proteomes" id="UP001519460">
    <property type="component" value="Unassembled WGS sequence"/>
</dbReference>
<accession>A0ABD0LT96</accession>